<dbReference type="Gene3D" id="3.10.180.10">
    <property type="entry name" value="2,3-Dihydroxybiphenyl 1,2-Dioxygenase, domain 1"/>
    <property type="match status" value="1"/>
</dbReference>
<dbReference type="InterPro" id="IPR029068">
    <property type="entry name" value="Glyas_Bleomycin-R_OHBP_Dase"/>
</dbReference>
<evidence type="ECO:0000313" key="3">
    <source>
        <dbReference type="Proteomes" id="UP001501319"/>
    </source>
</evidence>
<dbReference type="RefSeq" id="WP_344111447.1">
    <property type="nucleotide sequence ID" value="NZ_BAAANE010000004.1"/>
</dbReference>
<dbReference type="EMBL" id="BAAANE010000004">
    <property type="protein sequence ID" value="GAA1635965.1"/>
    <property type="molecule type" value="Genomic_DNA"/>
</dbReference>
<evidence type="ECO:0000259" key="1">
    <source>
        <dbReference type="PROSITE" id="PS51819"/>
    </source>
</evidence>
<protein>
    <recommendedName>
        <fullName evidence="1">VOC domain-containing protein</fullName>
    </recommendedName>
</protein>
<name>A0ABP4R4J2_9ACTN</name>
<dbReference type="PROSITE" id="PS51819">
    <property type="entry name" value="VOC"/>
    <property type="match status" value="1"/>
</dbReference>
<gene>
    <name evidence="2" type="ORF">GCM10009744_26190</name>
</gene>
<reference evidence="3" key="1">
    <citation type="journal article" date="2019" name="Int. J. Syst. Evol. Microbiol.">
        <title>The Global Catalogue of Microorganisms (GCM) 10K type strain sequencing project: providing services to taxonomists for standard genome sequencing and annotation.</title>
        <authorList>
            <consortium name="The Broad Institute Genomics Platform"/>
            <consortium name="The Broad Institute Genome Sequencing Center for Infectious Disease"/>
            <person name="Wu L."/>
            <person name="Ma J."/>
        </authorList>
    </citation>
    <scope>NUCLEOTIDE SEQUENCE [LARGE SCALE GENOMIC DNA]</scope>
    <source>
        <strain evidence="3">JCM 14306</strain>
    </source>
</reference>
<proteinExistence type="predicted"/>
<dbReference type="SUPFAM" id="SSF54593">
    <property type="entry name" value="Glyoxalase/Bleomycin resistance protein/Dihydroxybiphenyl dioxygenase"/>
    <property type="match status" value="1"/>
</dbReference>
<comment type="caution">
    <text evidence="2">The sequence shown here is derived from an EMBL/GenBank/DDBJ whole genome shotgun (WGS) entry which is preliminary data.</text>
</comment>
<evidence type="ECO:0000313" key="2">
    <source>
        <dbReference type="EMBL" id="GAA1635965.1"/>
    </source>
</evidence>
<dbReference type="InterPro" id="IPR037523">
    <property type="entry name" value="VOC_core"/>
</dbReference>
<dbReference type="Proteomes" id="UP001501319">
    <property type="component" value="Unassembled WGS sequence"/>
</dbReference>
<organism evidence="2 3">
    <name type="scientific">Kribbella alba</name>
    <dbReference type="NCBI Taxonomy" id="190197"/>
    <lineage>
        <taxon>Bacteria</taxon>
        <taxon>Bacillati</taxon>
        <taxon>Actinomycetota</taxon>
        <taxon>Actinomycetes</taxon>
        <taxon>Propionibacteriales</taxon>
        <taxon>Kribbellaceae</taxon>
        <taxon>Kribbella</taxon>
    </lineage>
</organism>
<dbReference type="Pfam" id="PF00903">
    <property type="entry name" value="Glyoxalase"/>
    <property type="match status" value="1"/>
</dbReference>
<accession>A0ABP4R4J2</accession>
<feature type="domain" description="VOC" evidence="1">
    <location>
        <begin position="8"/>
        <end position="117"/>
    </location>
</feature>
<sequence>MPSSTGGNLVHINPILNVSDLQASIAFYTEVVGFNLLDTFGDPADYGIIRWDQHEIYLCQNGQGQPGTWLTLFVTEPAALYRQLVANDVEVLMPYPDGGGEFRVVDPDGHVLRVFSGS</sequence>
<dbReference type="InterPro" id="IPR004360">
    <property type="entry name" value="Glyas_Fos-R_dOase_dom"/>
</dbReference>
<keyword evidence="3" id="KW-1185">Reference proteome</keyword>